<organism evidence="1 2">
    <name type="scientific">Romanomermis culicivorax</name>
    <name type="common">Nematode worm</name>
    <dbReference type="NCBI Taxonomy" id="13658"/>
    <lineage>
        <taxon>Eukaryota</taxon>
        <taxon>Metazoa</taxon>
        <taxon>Ecdysozoa</taxon>
        <taxon>Nematoda</taxon>
        <taxon>Enoplea</taxon>
        <taxon>Dorylaimia</taxon>
        <taxon>Mermithida</taxon>
        <taxon>Mermithoidea</taxon>
        <taxon>Mermithidae</taxon>
        <taxon>Romanomermis</taxon>
    </lineage>
</organism>
<protein>
    <submittedName>
        <fullName evidence="2">Uncharacterized protein</fullName>
    </submittedName>
</protein>
<dbReference type="WBParaSite" id="nRc.2.0.1.t12846-RA">
    <property type="protein sequence ID" value="nRc.2.0.1.t12846-RA"/>
    <property type="gene ID" value="nRc.2.0.1.g12846"/>
</dbReference>
<dbReference type="Proteomes" id="UP000887565">
    <property type="component" value="Unplaced"/>
</dbReference>
<sequence length="87" mass="9628">MKAGQLCAENVRRQQVLYPVVDTVLVIFSAATVTKDGGKAALVLFDQKMAVRCTFNGVQPEEARDFVCNFMFFGTYQDHGTTKSFGL</sequence>
<evidence type="ECO:0000313" key="2">
    <source>
        <dbReference type="WBParaSite" id="nRc.2.0.1.t12846-RA"/>
    </source>
</evidence>
<name>A0A915IF77_ROMCU</name>
<accession>A0A915IF77</accession>
<reference evidence="2" key="1">
    <citation type="submission" date="2022-11" db="UniProtKB">
        <authorList>
            <consortium name="WormBaseParasite"/>
        </authorList>
    </citation>
    <scope>IDENTIFICATION</scope>
</reference>
<proteinExistence type="predicted"/>
<evidence type="ECO:0000313" key="1">
    <source>
        <dbReference type="Proteomes" id="UP000887565"/>
    </source>
</evidence>
<dbReference type="AlphaFoldDB" id="A0A915IF77"/>
<keyword evidence="1" id="KW-1185">Reference proteome</keyword>